<accession>A0A7S1MSE3</accession>
<evidence type="ECO:0000256" key="2">
    <source>
        <dbReference type="ARBA" id="ARBA00023002"/>
    </source>
</evidence>
<evidence type="ECO:0000313" key="4">
    <source>
        <dbReference type="EMBL" id="CAD9139754.1"/>
    </source>
</evidence>
<dbReference type="SUPFAM" id="SSF51735">
    <property type="entry name" value="NAD(P)-binding Rossmann-fold domains"/>
    <property type="match status" value="1"/>
</dbReference>
<dbReference type="Pfam" id="PF00106">
    <property type="entry name" value="adh_short"/>
    <property type="match status" value="1"/>
</dbReference>
<dbReference type="InterPro" id="IPR002347">
    <property type="entry name" value="SDR_fam"/>
</dbReference>
<dbReference type="AlphaFoldDB" id="A0A7S1MSE3"/>
<dbReference type="InterPro" id="IPR036291">
    <property type="entry name" value="NAD(P)-bd_dom_sf"/>
</dbReference>
<gene>
    <name evidence="4" type="ORF">NDES1114_LOCUS27025</name>
</gene>
<dbReference type="PRINTS" id="PR00081">
    <property type="entry name" value="GDHRDH"/>
</dbReference>
<keyword evidence="3" id="KW-1133">Transmembrane helix</keyword>
<sequence length="385" mass="41657">MSKLLTLFRHCEIVALTTAILQVVGFAVAFRYWLSVGPAAAALVVAGAAFQRFVASGYGRMARPAPKRAAEMRGQLAVVTGGNTGIGFETAKSLLQRQVRVVLACRSRARGEEAVKKLAEQVPGVVAGQHVRLAIVDMASQKSVRNFAERELPACLGVQSLDEVTIDMLVNNAGLFTPARTLTEDRIESTVAINHVSPFLLTELLLPAVKRGGVNGSGGRVVCVASIAHFKTRGIDPALRPKSIERALDLSRTFAFAPYYDLSKLCNVMHAAYLAKDHGVAAFSVHPGGVLTEVFRRIPVIETLLFTFNKWALKTPMEGAQTTLHCLYGDVTDAPLSAVPHGSEALVPGGYYADCRLFEKCRRQVTRDAEELKNFVAWSKHACGL</sequence>
<proteinExistence type="inferred from homology"/>
<name>A0A7S1MSE3_NEODS</name>
<keyword evidence="2" id="KW-0560">Oxidoreductase</keyword>
<feature type="transmembrane region" description="Helical" evidence="3">
    <location>
        <begin position="12"/>
        <end position="33"/>
    </location>
</feature>
<dbReference type="PANTHER" id="PTHR24320">
    <property type="entry name" value="RETINOL DEHYDROGENASE"/>
    <property type="match status" value="1"/>
</dbReference>
<keyword evidence="3" id="KW-0472">Membrane</keyword>
<comment type="similarity">
    <text evidence="1">Belongs to the short-chain dehydrogenases/reductases (SDR) family.</text>
</comment>
<dbReference type="PANTHER" id="PTHR24320:SF148">
    <property type="entry name" value="NAD(P)-BINDING ROSSMANN-FOLD SUPERFAMILY PROTEIN"/>
    <property type="match status" value="1"/>
</dbReference>
<dbReference type="EMBL" id="HBGF01040355">
    <property type="protein sequence ID" value="CAD9139754.1"/>
    <property type="molecule type" value="Transcribed_RNA"/>
</dbReference>
<organism evidence="4">
    <name type="scientific">Neobodo designis</name>
    <name type="common">Flagellated protozoan</name>
    <name type="synonym">Bodo designis</name>
    <dbReference type="NCBI Taxonomy" id="312471"/>
    <lineage>
        <taxon>Eukaryota</taxon>
        <taxon>Discoba</taxon>
        <taxon>Euglenozoa</taxon>
        <taxon>Kinetoplastea</taxon>
        <taxon>Metakinetoplastina</taxon>
        <taxon>Neobodonida</taxon>
        <taxon>Neobodo</taxon>
    </lineage>
</organism>
<reference evidence="4" key="1">
    <citation type="submission" date="2021-01" db="EMBL/GenBank/DDBJ databases">
        <authorList>
            <person name="Corre E."/>
            <person name="Pelletier E."/>
            <person name="Niang G."/>
            <person name="Scheremetjew M."/>
            <person name="Finn R."/>
            <person name="Kale V."/>
            <person name="Holt S."/>
            <person name="Cochrane G."/>
            <person name="Meng A."/>
            <person name="Brown T."/>
            <person name="Cohen L."/>
        </authorList>
    </citation>
    <scope>NUCLEOTIDE SEQUENCE</scope>
    <source>
        <strain evidence="4">CCAP 1951/1</strain>
    </source>
</reference>
<evidence type="ECO:0000256" key="3">
    <source>
        <dbReference type="SAM" id="Phobius"/>
    </source>
</evidence>
<keyword evidence="3" id="KW-0812">Transmembrane</keyword>
<dbReference type="Gene3D" id="3.40.50.720">
    <property type="entry name" value="NAD(P)-binding Rossmann-like Domain"/>
    <property type="match status" value="1"/>
</dbReference>
<evidence type="ECO:0000256" key="1">
    <source>
        <dbReference type="ARBA" id="ARBA00006484"/>
    </source>
</evidence>
<dbReference type="GO" id="GO:0016491">
    <property type="term" value="F:oxidoreductase activity"/>
    <property type="evidence" value="ECO:0007669"/>
    <property type="project" value="UniProtKB-KW"/>
</dbReference>
<protein>
    <submittedName>
        <fullName evidence="4">Uncharacterized protein</fullName>
    </submittedName>
</protein>